<evidence type="ECO:0008006" key="4">
    <source>
        <dbReference type="Google" id="ProtNLM"/>
    </source>
</evidence>
<organism evidence="2 3">
    <name type="scientific">Novosphingobium sediminis</name>
    <dbReference type="NCBI Taxonomy" id="707214"/>
    <lineage>
        <taxon>Bacteria</taxon>
        <taxon>Pseudomonadati</taxon>
        <taxon>Pseudomonadota</taxon>
        <taxon>Alphaproteobacteria</taxon>
        <taxon>Sphingomonadales</taxon>
        <taxon>Sphingomonadaceae</taxon>
        <taxon>Novosphingobium</taxon>
    </lineage>
</organism>
<protein>
    <recommendedName>
        <fullName evidence="4">Transporter</fullName>
    </recommendedName>
</protein>
<dbReference type="EMBL" id="BJYR01000020">
    <property type="protein sequence ID" value="GEO01210.1"/>
    <property type="molecule type" value="Genomic_DNA"/>
</dbReference>
<evidence type="ECO:0000256" key="1">
    <source>
        <dbReference type="SAM" id="SignalP"/>
    </source>
</evidence>
<feature type="chain" id="PRO_5022057355" description="Transporter" evidence="1">
    <location>
        <begin position="26"/>
        <end position="287"/>
    </location>
</feature>
<comment type="caution">
    <text evidence="2">The sequence shown here is derived from an EMBL/GenBank/DDBJ whole genome shotgun (WGS) entry which is preliminary data.</text>
</comment>
<name>A0A512ANC7_9SPHN</name>
<dbReference type="InterPro" id="IPR025737">
    <property type="entry name" value="FApF"/>
</dbReference>
<feature type="signal peptide" evidence="1">
    <location>
        <begin position="1"/>
        <end position="25"/>
    </location>
</feature>
<sequence>MHMLRSAVATAAMAVSLVLAPSALAETPGEPSAAASEGQAAVQAPNNTLGHTGGLFADSSFELATGADYSAGHYGASADTTVWSIPLDLKAQIGRVRVQASLPYEFISGPGQLVGGVIVSSPGSAITSRSGIGDLNLSAAALLAREGLILPAIEVGGSVKLPTAKTSIGTGKTDYSVNASFYKSVTPAVMLFGSVGYSWLGSPAAYRLRKGVTASGGLNLRPTASQNYGVSVAYREPVADGLQGQAVVSPYMTYRFSKRFGLTLYGLAGLNDASPRIGAGLRLTLFR</sequence>
<evidence type="ECO:0000313" key="3">
    <source>
        <dbReference type="Proteomes" id="UP000321464"/>
    </source>
</evidence>
<dbReference type="AlphaFoldDB" id="A0A512ANC7"/>
<keyword evidence="3" id="KW-1185">Reference proteome</keyword>
<dbReference type="Proteomes" id="UP000321464">
    <property type="component" value="Unassembled WGS sequence"/>
</dbReference>
<gene>
    <name evidence="2" type="ORF">NSE01_30420</name>
</gene>
<dbReference type="Pfam" id="PF13557">
    <property type="entry name" value="Phenol_MetA_deg"/>
    <property type="match status" value="1"/>
</dbReference>
<keyword evidence="1" id="KW-0732">Signal</keyword>
<reference evidence="2 3" key="1">
    <citation type="submission" date="2019-07" db="EMBL/GenBank/DDBJ databases">
        <title>Whole genome shotgun sequence of Novosphingobium sediminis NBRC 106119.</title>
        <authorList>
            <person name="Hosoyama A."/>
            <person name="Uohara A."/>
            <person name="Ohji S."/>
            <person name="Ichikawa N."/>
        </authorList>
    </citation>
    <scope>NUCLEOTIDE SEQUENCE [LARGE SCALE GENOMIC DNA]</scope>
    <source>
        <strain evidence="2 3">NBRC 106119</strain>
    </source>
</reference>
<proteinExistence type="predicted"/>
<accession>A0A512ANC7</accession>
<evidence type="ECO:0000313" key="2">
    <source>
        <dbReference type="EMBL" id="GEO01210.1"/>
    </source>
</evidence>